<proteinExistence type="predicted"/>
<dbReference type="KEGG" id="slia:HA039_03630"/>
<dbReference type="InterPro" id="IPR029068">
    <property type="entry name" value="Glyas_Bleomycin-R_OHBP_Dase"/>
</dbReference>
<accession>A0A6G9GTV6</accession>
<dbReference type="Gene3D" id="3.10.180.10">
    <property type="entry name" value="2,3-Dihydroxybiphenyl 1,2-Dioxygenase, domain 1"/>
    <property type="match status" value="1"/>
</dbReference>
<dbReference type="InterPro" id="IPR037523">
    <property type="entry name" value="VOC_core"/>
</dbReference>
<organism evidence="2 3">
    <name type="scientific">Streptomyces liangshanensis</name>
    <dbReference type="NCBI Taxonomy" id="2717324"/>
    <lineage>
        <taxon>Bacteria</taxon>
        <taxon>Bacillati</taxon>
        <taxon>Actinomycetota</taxon>
        <taxon>Actinomycetes</taxon>
        <taxon>Kitasatosporales</taxon>
        <taxon>Streptomycetaceae</taxon>
        <taxon>Streptomyces</taxon>
    </lineage>
</organism>
<evidence type="ECO:0000313" key="2">
    <source>
        <dbReference type="EMBL" id="QIQ01506.1"/>
    </source>
</evidence>
<dbReference type="PANTHER" id="PTHR43279:SF1">
    <property type="entry name" value="CATECHOL-2,3-DIOXYGENASE"/>
    <property type="match status" value="1"/>
</dbReference>
<dbReference type="PANTHER" id="PTHR43279">
    <property type="entry name" value="CATECHOL-2,3-DIOXYGENASE"/>
    <property type="match status" value="1"/>
</dbReference>
<keyword evidence="3" id="KW-1185">Reference proteome</keyword>
<protein>
    <submittedName>
        <fullName evidence="2">VOC family protein</fullName>
    </submittedName>
</protein>
<feature type="domain" description="VOC" evidence="1">
    <location>
        <begin position="5"/>
        <end position="130"/>
    </location>
</feature>
<dbReference type="PROSITE" id="PS51819">
    <property type="entry name" value="VOC"/>
    <property type="match status" value="1"/>
</dbReference>
<reference evidence="2 3" key="1">
    <citation type="submission" date="2020-03" db="EMBL/GenBank/DDBJ databases">
        <title>A novel species.</title>
        <authorList>
            <person name="Gao J."/>
        </authorList>
    </citation>
    <scope>NUCLEOTIDE SEQUENCE [LARGE SCALE GENOMIC DNA]</scope>
    <source>
        <strain evidence="2 3">QMT-12</strain>
    </source>
</reference>
<dbReference type="Proteomes" id="UP000501179">
    <property type="component" value="Chromosome"/>
</dbReference>
<dbReference type="SUPFAM" id="SSF54593">
    <property type="entry name" value="Glyoxalase/Bleomycin resistance protein/Dihydroxybiphenyl dioxygenase"/>
    <property type="match status" value="1"/>
</dbReference>
<name>A0A6G9GTV6_9ACTN</name>
<dbReference type="EMBL" id="CP050177">
    <property type="protein sequence ID" value="QIQ01506.1"/>
    <property type="molecule type" value="Genomic_DNA"/>
</dbReference>
<evidence type="ECO:0000259" key="1">
    <source>
        <dbReference type="PROSITE" id="PS51819"/>
    </source>
</evidence>
<gene>
    <name evidence="2" type="ORF">HA039_03630</name>
</gene>
<dbReference type="Pfam" id="PF00903">
    <property type="entry name" value="Glyoxalase"/>
    <property type="match status" value="1"/>
</dbReference>
<evidence type="ECO:0000313" key="3">
    <source>
        <dbReference type="Proteomes" id="UP000501179"/>
    </source>
</evidence>
<dbReference type="InterPro" id="IPR004360">
    <property type="entry name" value="Glyas_Fos-R_dOase_dom"/>
</dbReference>
<dbReference type="AlphaFoldDB" id="A0A6G9GTV6"/>
<sequence length="176" mass="18864">MPVRGINHAVLWVRDADTSTRFYTETLGFRVVAESGEAPRKAVFLRAPESDNDHDLGLFGIGAQAGETTAGRGGTGLYHLAWEVPTLSDLRTVVERLSAHGALVGATDHGTTKGVYAKDPDGLEFEVCWLVPPDLVDDEARARHGELDIDAEIARYGATTQGACARTAPRTRHGGV</sequence>